<dbReference type="AlphaFoldDB" id="A0A183B8S6"/>
<evidence type="ECO:0000313" key="3">
    <source>
        <dbReference type="Proteomes" id="UP000272942"/>
    </source>
</evidence>
<dbReference type="OrthoDB" id="6285467at2759"/>
<organism evidence="4">
    <name type="scientific">Echinostoma caproni</name>
    <dbReference type="NCBI Taxonomy" id="27848"/>
    <lineage>
        <taxon>Eukaryota</taxon>
        <taxon>Metazoa</taxon>
        <taxon>Spiralia</taxon>
        <taxon>Lophotrochozoa</taxon>
        <taxon>Platyhelminthes</taxon>
        <taxon>Trematoda</taxon>
        <taxon>Digenea</taxon>
        <taxon>Plagiorchiida</taxon>
        <taxon>Echinostomata</taxon>
        <taxon>Echinostomatoidea</taxon>
        <taxon>Echinostomatidae</taxon>
        <taxon>Echinostoma</taxon>
    </lineage>
</organism>
<protein>
    <submittedName>
        <fullName evidence="4">VHS domain-containing protein</fullName>
    </submittedName>
</protein>
<reference evidence="2 3" key="2">
    <citation type="submission" date="2018-11" db="EMBL/GenBank/DDBJ databases">
        <authorList>
            <consortium name="Pathogen Informatics"/>
        </authorList>
    </citation>
    <scope>NUCLEOTIDE SEQUENCE [LARGE SCALE GENOMIC DNA]</scope>
    <source>
        <strain evidence="2 3">Egypt</strain>
    </source>
</reference>
<dbReference type="WBParaSite" id="ECPE_0001565101-mRNA-1">
    <property type="protein sequence ID" value="ECPE_0001565101-mRNA-1"/>
    <property type="gene ID" value="ECPE_0001565101"/>
</dbReference>
<dbReference type="Proteomes" id="UP000272942">
    <property type="component" value="Unassembled WGS sequence"/>
</dbReference>
<accession>A0A183B8S6</accession>
<keyword evidence="3" id="KW-1185">Reference proteome</keyword>
<sequence length="221" mass="25116">MDKQRKLLPSRKQCFLGLNIPEATTPVAQERLKHDVAKLREMFTKLFSPGEQDLTINLKVKAVFCLGKMKENGNRRPLKIVLGSEDEVKLILQRVYRRKEEMLRLHLEPEDRESLKAALTVIMSCWKSAGIEAASWYRGHMADRTSGGCHSRRQESQRQTCRGTLKVDSAWETTKDGFVHLCQTQAPPFRQRTHARGPPWFNANSSDGGTELGNDIDRGGL</sequence>
<evidence type="ECO:0000313" key="2">
    <source>
        <dbReference type="EMBL" id="VDP92883.1"/>
    </source>
</evidence>
<proteinExistence type="predicted"/>
<evidence type="ECO:0000313" key="4">
    <source>
        <dbReference type="WBParaSite" id="ECPE_0001565101-mRNA-1"/>
    </source>
</evidence>
<gene>
    <name evidence="2" type="ORF">ECPE_LOCUS15611</name>
</gene>
<name>A0A183B8S6_9TREM</name>
<dbReference type="EMBL" id="UZAN01061170">
    <property type="protein sequence ID" value="VDP92883.1"/>
    <property type="molecule type" value="Genomic_DNA"/>
</dbReference>
<evidence type="ECO:0000256" key="1">
    <source>
        <dbReference type="SAM" id="MobiDB-lite"/>
    </source>
</evidence>
<feature type="region of interest" description="Disordered" evidence="1">
    <location>
        <begin position="190"/>
        <end position="221"/>
    </location>
</feature>
<reference evidence="4" key="1">
    <citation type="submission" date="2016-06" db="UniProtKB">
        <authorList>
            <consortium name="WormBaseParasite"/>
        </authorList>
    </citation>
    <scope>IDENTIFICATION</scope>
</reference>